<evidence type="ECO:0000259" key="5">
    <source>
        <dbReference type="SMART" id="SM01135"/>
    </source>
</evidence>
<evidence type="ECO:0000313" key="6">
    <source>
        <dbReference type="EMBL" id="MBA0699233.1"/>
    </source>
</evidence>
<dbReference type="Proteomes" id="UP000593577">
    <property type="component" value="Unassembled WGS sequence"/>
</dbReference>
<evidence type="ECO:0000256" key="1">
    <source>
        <dbReference type="ARBA" id="ARBA00004123"/>
    </source>
</evidence>
<protein>
    <recommendedName>
        <fullName evidence="5">DIRP domain-containing protein</fullName>
    </recommendedName>
</protein>
<dbReference type="GO" id="GO:0006357">
    <property type="term" value="P:regulation of transcription by RNA polymerase II"/>
    <property type="evidence" value="ECO:0007669"/>
    <property type="project" value="TreeGrafter"/>
</dbReference>
<feature type="compositionally biased region" description="Basic and acidic residues" evidence="4">
    <location>
        <begin position="106"/>
        <end position="117"/>
    </location>
</feature>
<evidence type="ECO:0000256" key="4">
    <source>
        <dbReference type="SAM" id="MobiDB-lite"/>
    </source>
</evidence>
<keyword evidence="7" id="KW-1185">Reference proteome</keyword>
<keyword evidence="3" id="KW-0175">Coiled coil</keyword>
<dbReference type="PANTHER" id="PTHR21689:SF5">
    <property type="entry name" value="PROTEIN ALWAYS EARLY 1-RELATED"/>
    <property type="match status" value="1"/>
</dbReference>
<dbReference type="AlphaFoldDB" id="A0A7J8YI14"/>
<evidence type="ECO:0000256" key="3">
    <source>
        <dbReference type="SAM" id="Coils"/>
    </source>
</evidence>
<reference evidence="6 7" key="1">
    <citation type="journal article" date="2019" name="Genome Biol. Evol.">
        <title>Insights into the evolution of the New World diploid cottons (Gossypium, subgenus Houzingenia) based on genome sequencing.</title>
        <authorList>
            <person name="Grover C.E."/>
            <person name="Arick M.A. 2nd"/>
            <person name="Thrash A."/>
            <person name="Conover J.L."/>
            <person name="Sanders W.S."/>
            <person name="Peterson D.G."/>
            <person name="Frelichowski J.E."/>
            <person name="Scheffler J.A."/>
            <person name="Scheffler B.E."/>
            <person name="Wendel J.F."/>
        </authorList>
    </citation>
    <scope>NUCLEOTIDE SEQUENCE [LARGE SCALE GENOMIC DNA]</scope>
    <source>
        <strain evidence="6">185</strain>
        <tissue evidence="6">Leaf</tissue>
    </source>
</reference>
<organism evidence="6 7">
    <name type="scientific">Gossypium aridum</name>
    <name type="common">American cotton</name>
    <name type="synonym">Erioxylum aridum</name>
    <dbReference type="NCBI Taxonomy" id="34290"/>
    <lineage>
        <taxon>Eukaryota</taxon>
        <taxon>Viridiplantae</taxon>
        <taxon>Streptophyta</taxon>
        <taxon>Embryophyta</taxon>
        <taxon>Tracheophyta</taxon>
        <taxon>Spermatophyta</taxon>
        <taxon>Magnoliopsida</taxon>
        <taxon>eudicotyledons</taxon>
        <taxon>Gunneridae</taxon>
        <taxon>Pentapetalae</taxon>
        <taxon>rosids</taxon>
        <taxon>malvids</taxon>
        <taxon>Malvales</taxon>
        <taxon>Malvaceae</taxon>
        <taxon>Malvoideae</taxon>
        <taxon>Gossypium</taxon>
    </lineage>
</organism>
<gene>
    <name evidence="6" type="ORF">Goari_000887</name>
</gene>
<dbReference type="EMBL" id="JABFAA010000013">
    <property type="protein sequence ID" value="MBA0699233.1"/>
    <property type="molecule type" value="Genomic_DNA"/>
</dbReference>
<dbReference type="InterPro" id="IPR033471">
    <property type="entry name" value="DIRP"/>
</dbReference>
<feature type="compositionally biased region" description="Polar residues" evidence="4">
    <location>
        <begin position="34"/>
        <end position="43"/>
    </location>
</feature>
<proteinExistence type="predicted"/>
<name>A0A7J8YI14_GOSAI</name>
<sequence length="701" mass="78474">EKVLNLITEAEDGTSRKSKVGRYSAKDDNVVSEPKQQAESTNNSKKRKRKYFSTSQLQISNPEARMDSPFIQSFDNEDMAEEMNKSLTKGSSAQSSVQSQQRKSFRVPEDSLTKNDPKFAETDSLVSTLQVPAESKLVSLPNKHQSRRKMNLKRALLSTDINSLNYTLANQPNKDSLSQDGLKERLSFCLSSNLARRWCSFEWFYSAIDYAWFVKKEFVEYLNHVGLGHIPRLTRVEWGVIRSSLGKPRRFSERFLHEEREKLRQYRESVRQHYARLRIGTTEGLPTDLPQPLSIGQRVIAIHPKTREVNDGKVLDLEHDSFKVQFDRPELGVELVTDFDCMPLNPLENLPETLGSQNLAFDKFPATPNVSQVNGHSDFRGSGVYAPSGHLENATSSVNMLANPIKVDASRNILNAKTSVPSVVAAHPTANGLPLTMAHIQGREADIQVMSELNRALDKKEAILMELRNTNDDILDNKSGGNCLKGSEPFKKHIATVSSALHNLRQHNAYPANPVSQQQKPPTKSNFLGSLTSSIDSSLVSLESDSVAGEIVEGSRLKAGSMVDAAIKAMSSTKEDEDAFMRIVEVLDSIDKLQFTPDIRMPVIKSAEPENGSISYQKHLVSRLPQNNEQVPSELITSCVATLLMIRTCTERQFPPADVAQIMDLAARSLHPWCSENLWIYREIQRCMGKIKTQILALIPT</sequence>
<comment type="caution">
    <text evidence="6">The sequence shown here is derived from an EMBL/GenBank/DDBJ whole genome shotgun (WGS) entry which is preliminary data.</text>
</comment>
<accession>A0A7J8YI14</accession>
<evidence type="ECO:0000313" key="7">
    <source>
        <dbReference type="Proteomes" id="UP000593577"/>
    </source>
</evidence>
<dbReference type="Pfam" id="PF06584">
    <property type="entry name" value="DIRP"/>
    <property type="match status" value="1"/>
</dbReference>
<keyword evidence="2" id="KW-0539">Nucleus</keyword>
<feature type="domain" description="DIRP" evidence="5">
    <location>
        <begin position="204"/>
        <end position="305"/>
    </location>
</feature>
<dbReference type="InterPro" id="IPR010561">
    <property type="entry name" value="LIN-9/ALY1"/>
</dbReference>
<comment type="subcellular location">
    <subcellularLocation>
        <location evidence="1">Nucleus</location>
    </subcellularLocation>
</comment>
<dbReference type="GO" id="GO:0017053">
    <property type="term" value="C:transcription repressor complex"/>
    <property type="evidence" value="ECO:0007669"/>
    <property type="project" value="InterPro"/>
</dbReference>
<dbReference type="GO" id="GO:0051726">
    <property type="term" value="P:regulation of cell cycle"/>
    <property type="evidence" value="ECO:0007669"/>
    <property type="project" value="TreeGrafter"/>
</dbReference>
<dbReference type="GO" id="GO:0006351">
    <property type="term" value="P:DNA-templated transcription"/>
    <property type="evidence" value="ECO:0007669"/>
    <property type="project" value="InterPro"/>
</dbReference>
<dbReference type="SMART" id="SM01135">
    <property type="entry name" value="DIRP"/>
    <property type="match status" value="1"/>
</dbReference>
<feature type="non-terminal residue" evidence="6">
    <location>
        <position position="1"/>
    </location>
</feature>
<evidence type="ECO:0000256" key="2">
    <source>
        <dbReference type="ARBA" id="ARBA00023242"/>
    </source>
</evidence>
<feature type="region of interest" description="Disordered" evidence="4">
    <location>
        <begin position="1"/>
        <end position="69"/>
    </location>
</feature>
<dbReference type="GO" id="GO:0005654">
    <property type="term" value="C:nucleoplasm"/>
    <property type="evidence" value="ECO:0007669"/>
    <property type="project" value="TreeGrafter"/>
</dbReference>
<feature type="coiled-coil region" evidence="3">
    <location>
        <begin position="450"/>
        <end position="477"/>
    </location>
</feature>
<feature type="compositionally biased region" description="Low complexity" evidence="4">
    <location>
        <begin position="91"/>
        <end position="102"/>
    </location>
</feature>
<dbReference type="PANTHER" id="PTHR21689">
    <property type="entry name" value="LIN-9"/>
    <property type="match status" value="1"/>
</dbReference>
<feature type="region of interest" description="Disordered" evidence="4">
    <location>
        <begin position="81"/>
        <end position="117"/>
    </location>
</feature>
<feature type="compositionally biased region" description="Polar residues" evidence="4">
    <location>
        <begin position="52"/>
        <end position="61"/>
    </location>
</feature>
<dbReference type="GO" id="GO:0003677">
    <property type="term" value="F:DNA binding"/>
    <property type="evidence" value="ECO:0007669"/>
    <property type="project" value="TreeGrafter"/>
</dbReference>